<reference evidence="1 2" key="1">
    <citation type="journal article" date="2024" name="Nat. Commun.">
        <title>Phylogenomics reveals the evolutionary origins of lichenization in chlorophyte algae.</title>
        <authorList>
            <person name="Puginier C."/>
            <person name="Libourel C."/>
            <person name="Otte J."/>
            <person name="Skaloud P."/>
            <person name="Haon M."/>
            <person name="Grisel S."/>
            <person name="Petersen M."/>
            <person name="Berrin J.G."/>
            <person name="Delaux P.M."/>
            <person name="Dal Grande F."/>
            <person name="Keller J."/>
        </authorList>
    </citation>
    <scope>NUCLEOTIDE SEQUENCE [LARGE SCALE GENOMIC DNA]</scope>
    <source>
        <strain evidence="1 2">SAG 2145</strain>
    </source>
</reference>
<evidence type="ECO:0000313" key="2">
    <source>
        <dbReference type="Proteomes" id="UP001438707"/>
    </source>
</evidence>
<protein>
    <submittedName>
        <fullName evidence="1">Uncharacterized protein</fullName>
    </submittedName>
</protein>
<gene>
    <name evidence="1" type="ORF">WJX74_011106</name>
</gene>
<comment type="caution">
    <text evidence="1">The sequence shown here is derived from an EMBL/GenBank/DDBJ whole genome shotgun (WGS) entry which is preliminary data.</text>
</comment>
<accession>A0AAW1QCP1</accession>
<dbReference type="Proteomes" id="UP001438707">
    <property type="component" value="Unassembled WGS sequence"/>
</dbReference>
<organism evidence="1 2">
    <name type="scientific">Apatococcus lobatus</name>
    <dbReference type="NCBI Taxonomy" id="904363"/>
    <lineage>
        <taxon>Eukaryota</taxon>
        <taxon>Viridiplantae</taxon>
        <taxon>Chlorophyta</taxon>
        <taxon>core chlorophytes</taxon>
        <taxon>Trebouxiophyceae</taxon>
        <taxon>Chlorellales</taxon>
        <taxon>Chlorellaceae</taxon>
        <taxon>Apatococcus</taxon>
    </lineage>
</organism>
<dbReference type="AlphaFoldDB" id="A0AAW1QCP1"/>
<keyword evidence="2" id="KW-1185">Reference proteome</keyword>
<sequence>MLQGYTNAVVILTSGPISAISVFAVQVGVSMLLSFMIVVDLPTISKGVASLSTSRLAPFYRGRWPPK</sequence>
<dbReference type="EMBL" id="JALJOS010000061">
    <property type="protein sequence ID" value="KAK9818534.1"/>
    <property type="molecule type" value="Genomic_DNA"/>
</dbReference>
<evidence type="ECO:0000313" key="1">
    <source>
        <dbReference type="EMBL" id="KAK9818534.1"/>
    </source>
</evidence>
<name>A0AAW1QCP1_9CHLO</name>
<proteinExistence type="predicted"/>